<evidence type="ECO:0000313" key="1">
    <source>
        <dbReference type="EMBL" id="PSL51494.1"/>
    </source>
</evidence>
<reference evidence="1 2" key="1">
    <citation type="submission" date="2018-03" db="EMBL/GenBank/DDBJ databases">
        <title>Genomic Encyclopedia of Type Strains, Phase III (KMG-III): the genomes of soil and plant-associated and newly described type strains.</title>
        <authorList>
            <person name="Whitman W."/>
        </authorList>
    </citation>
    <scope>NUCLEOTIDE SEQUENCE [LARGE SCALE GENOMIC DNA]</scope>
    <source>
        <strain evidence="1 2">CGMCC 4.7097</strain>
    </source>
</reference>
<dbReference type="Proteomes" id="UP000241118">
    <property type="component" value="Unassembled WGS sequence"/>
</dbReference>
<name>A0A2P8HZ97_SACCR</name>
<dbReference type="EMBL" id="PYAX01000020">
    <property type="protein sequence ID" value="PSL51494.1"/>
    <property type="molecule type" value="Genomic_DNA"/>
</dbReference>
<accession>A0A2P8HZ97</accession>
<gene>
    <name evidence="1" type="ORF">B0I31_12024</name>
</gene>
<keyword evidence="2" id="KW-1185">Reference proteome</keyword>
<organism evidence="1 2">
    <name type="scientific">Saccharothrix carnea</name>
    <dbReference type="NCBI Taxonomy" id="1280637"/>
    <lineage>
        <taxon>Bacteria</taxon>
        <taxon>Bacillati</taxon>
        <taxon>Actinomycetota</taxon>
        <taxon>Actinomycetes</taxon>
        <taxon>Pseudonocardiales</taxon>
        <taxon>Pseudonocardiaceae</taxon>
        <taxon>Saccharothrix</taxon>
    </lineage>
</organism>
<proteinExistence type="predicted"/>
<protein>
    <submittedName>
        <fullName evidence="1">Uncharacterized protein</fullName>
    </submittedName>
</protein>
<evidence type="ECO:0000313" key="2">
    <source>
        <dbReference type="Proteomes" id="UP000241118"/>
    </source>
</evidence>
<dbReference type="AlphaFoldDB" id="A0A2P8HZ97"/>
<comment type="caution">
    <text evidence="1">The sequence shown here is derived from an EMBL/GenBank/DDBJ whole genome shotgun (WGS) entry which is preliminary data.</text>
</comment>
<sequence>MSALRELEQGLEWAFRTLVRDQLAEIEHYLEVLA</sequence>